<evidence type="ECO:0000313" key="4">
    <source>
        <dbReference type="Proteomes" id="UP000276282"/>
    </source>
</evidence>
<keyword evidence="4" id="KW-1185">Reference proteome</keyword>
<dbReference type="SUPFAM" id="SSF160574">
    <property type="entry name" value="BT0923-like"/>
    <property type="match status" value="1"/>
</dbReference>
<feature type="signal peptide" evidence="1">
    <location>
        <begin position="1"/>
        <end position="19"/>
    </location>
</feature>
<dbReference type="OrthoDB" id="1121502at2"/>
<organism evidence="3 4">
    <name type="scientific">Gillisia mitskevichiae</name>
    <dbReference type="NCBI Taxonomy" id="270921"/>
    <lineage>
        <taxon>Bacteria</taxon>
        <taxon>Pseudomonadati</taxon>
        <taxon>Bacteroidota</taxon>
        <taxon>Flavobacteriia</taxon>
        <taxon>Flavobacteriales</taxon>
        <taxon>Flavobacteriaceae</taxon>
        <taxon>Gillisia</taxon>
    </lineage>
</organism>
<dbReference type="Proteomes" id="UP000276282">
    <property type="component" value="Unassembled WGS sequence"/>
</dbReference>
<reference evidence="3 4" key="1">
    <citation type="submission" date="2018-10" db="EMBL/GenBank/DDBJ databases">
        <title>Genomic Encyclopedia of Archaeal and Bacterial Type Strains, Phase II (KMG-II): from individual species to whole genera.</title>
        <authorList>
            <person name="Goeker M."/>
        </authorList>
    </citation>
    <scope>NUCLEOTIDE SEQUENCE [LARGE SCALE GENOMIC DNA]</scope>
    <source>
        <strain evidence="3 4">DSM 19839</strain>
    </source>
</reference>
<feature type="domain" description="Putative beta-lactamase-inhibitor-like PepSY-like" evidence="2">
    <location>
        <begin position="53"/>
        <end position="142"/>
    </location>
</feature>
<feature type="chain" id="PRO_5019752244" evidence="1">
    <location>
        <begin position="20"/>
        <end position="142"/>
    </location>
</feature>
<evidence type="ECO:0000313" key="3">
    <source>
        <dbReference type="EMBL" id="RKS53387.1"/>
    </source>
</evidence>
<accession>A0A495PT70</accession>
<dbReference type="InterPro" id="IPR021533">
    <property type="entry name" value="PepSY-like"/>
</dbReference>
<gene>
    <name evidence="3" type="ORF">BC962_1637</name>
</gene>
<name>A0A495PT70_9FLAO</name>
<protein>
    <submittedName>
        <fullName evidence="3">Putative PepSY-like beta-lactamase-inhibitor</fullName>
    </submittedName>
</protein>
<dbReference type="RefSeq" id="WP_121345486.1">
    <property type="nucleotide sequence ID" value="NZ_RBLG01000002.1"/>
</dbReference>
<dbReference type="AlphaFoldDB" id="A0A495PT70"/>
<sequence length="142" mass="16203">MKNLKIAVFALFATAALSAQEIAIDKVPANLNSNFQKEYANATDIEWELDKGNYKVEFDLDKMEKEIWYSKNGEVLKTEMEVAIEDIPTAVAATIKNNYPNYDIDEIELTEENGKKIYEVELEKWFNDDVKMLIAADGSIIK</sequence>
<comment type="caution">
    <text evidence="3">The sequence shown here is derived from an EMBL/GenBank/DDBJ whole genome shotgun (WGS) entry which is preliminary data.</text>
</comment>
<evidence type="ECO:0000256" key="1">
    <source>
        <dbReference type="SAM" id="SignalP"/>
    </source>
</evidence>
<evidence type="ECO:0000259" key="2">
    <source>
        <dbReference type="Pfam" id="PF11396"/>
    </source>
</evidence>
<dbReference type="Pfam" id="PF11396">
    <property type="entry name" value="PepSY_like"/>
    <property type="match status" value="1"/>
</dbReference>
<proteinExistence type="predicted"/>
<dbReference type="Gene3D" id="3.10.450.360">
    <property type="match status" value="1"/>
</dbReference>
<keyword evidence="1" id="KW-0732">Signal</keyword>
<dbReference type="EMBL" id="RBLG01000002">
    <property type="protein sequence ID" value="RKS53387.1"/>
    <property type="molecule type" value="Genomic_DNA"/>
</dbReference>